<accession>A0A371AW51</accession>
<evidence type="ECO:0000313" key="3">
    <source>
        <dbReference type="Proteomes" id="UP000255036"/>
    </source>
</evidence>
<name>A0A371AW51_9FIRM</name>
<reference evidence="2 3" key="1">
    <citation type="submission" date="2018-07" db="EMBL/GenBank/DDBJ databases">
        <title>Anaerosacharophilus polymeroproducens gen. nov. sp. nov., an anaerobic bacterium isolated from salt field.</title>
        <authorList>
            <person name="Kim W."/>
            <person name="Yang S.-H."/>
            <person name="Oh J."/>
            <person name="Lee J.-H."/>
            <person name="Kwon K.K."/>
        </authorList>
    </citation>
    <scope>NUCLEOTIDE SEQUENCE [LARGE SCALE GENOMIC DNA]</scope>
    <source>
        <strain evidence="2 3">MCWD5</strain>
    </source>
</reference>
<dbReference type="RefSeq" id="WP_115481638.1">
    <property type="nucleotide sequence ID" value="NZ_QRCT01000019.1"/>
</dbReference>
<keyword evidence="1" id="KW-1133">Transmembrane helix</keyword>
<comment type="caution">
    <text evidence="2">The sequence shown here is derived from an EMBL/GenBank/DDBJ whole genome shotgun (WGS) entry which is preliminary data.</text>
</comment>
<evidence type="ECO:0000313" key="2">
    <source>
        <dbReference type="EMBL" id="RDU23769.1"/>
    </source>
</evidence>
<feature type="transmembrane region" description="Helical" evidence="1">
    <location>
        <begin position="86"/>
        <end position="103"/>
    </location>
</feature>
<proteinExistence type="predicted"/>
<dbReference type="OrthoDB" id="9814020at2"/>
<feature type="transmembrane region" description="Helical" evidence="1">
    <location>
        <begin position="138"/>
        <end position="155"/>
    </location>
</feature>
<dbReference type="EMBL" id="QRCT01000019">
    <property type="protein sequence ID" value="RDU23769.1"/>
    <property type="molecule type" value="Genomic_DNA"/>
</dbReference>
<keyword evidence="1" id="KW-0812">Transmembrane</keyword>
<dbReference type="AlphaFoldDB" id="A0A371AW51"/>
<gene>
    <name evidence="2" type="ORF">DWV06_07890</name>
</gene>
<sequence length="198" mass="22621">MEEKERWISKAFFLGIVFFLAIFMVKPIGISKQYSMISGILYHLAEPSLIREDSHRSSGYRSSNLYFDKNEGELAEKIKNPWNYDLIFLFSIPIGAIIAHLFLSKQEKMYARKNKRQITYEEEFIEITKVRWKRSRKFLRAFLAGILLLYGAELANADIDGQILSALMQGSISAYLFAAIVFAVAIPVAIVSGYDKSA</sequence>
<organism evidence="2 3">
    <name type="scientific">Anaerosacchariphilus polymeriproducens</name>
    <dbReference type="NCBI Taxonomy" id="1812858"/>
    <lineage>
        <taxon>Bacteria</taxon>
        <taxon>Bacillati</taxon>
        <taxon>Bacillota</taxon>
        <taxon>Clostridia</taxon>
        <taxon>Lachnospirales</taxon>
        <taxon>Lachnospiraceae</taxon>
        <taxon>Anaerosacchariphilus</taxon>
    </lineage>
</organism>
<feature type="transmembrane region" description="Helical" evidence="1">
    <location>
        <begin position="12"/>
        <end position="30"/>
    </location>
</feature>
<keyword evidence="3" id="KW-1185">Reference proteome</keyword>
<protein>
    <submittedName>
        <fullName evidence="2">Uncharacterized protein</fullName>
    </submittedName>
</protein>
<keyword evidence="1" id="KW-0472">Membrane</keyword>
<dbReference type="Proteomes" id="UP000255036">
    <property type="component" value="Unassembled WGS sequence"/>
</dbReference>
<evidence type="ECO:0000256" key="1">
    <source>
        <dbReference type="SAM" id="Phobius"/>
    </source>
</evidence>
<feature type="transmembrane region" description="Helical" evidence="1">
    <location>
        <begin position="175"/>
        <end position="194"/>
    </location>
</feature>